<reference evidence="1" key="1">
    <citation type="journal article" date="2023" name="bioRxiv">
        <title>Scaffold-level genome assemblies of two parasitoid biocontrol wasps reveal the parthenogenesis mechanism and an associated novel virus.</title>
        <authorList>
            <person name="Inwood S."/>
            <person name="Skelly J."/>
            <person name="Guhlin J."/>
            <person name="Harrop T."/>
            <person name="Goldson S."/>
            <person name="Dearden P."/>
        </authorList>
    </citation>
    <scope>NUCLEOTIDE SEQUENCE</scope>
    <source>
        <strain evidence="1">Irish</strain>
        <tissue evidence="1">Whole body</tissue>
    </source>
</reference>
<keyword evidence="2" id="KW-1185">Reference proteome</keyword>
<accession>A0AA39FPM0</accession>
<sequence>MSWMSVQWDWPKYDGISRLWGLAAGGSTLYAEVKGCFREIPSGYYVLSSQWIEINLSKCLVLGGKKFFIGCKKHQTRFNPGFLEVPQIERGIGRPMSAIGYLIDY</sequence>
<dbReference type="Proteomes" id="UP001168990">
    <property type="component" value="Unassembled WGS sequence"/>
</dbReference>
<reference evidence="1" key="2">
    <citation type="submission" date="2023-03" db="EMBL/GenBank/DDBJ databases">
        <authorList>
            <person name="Inwood S.N."/>
            <person name="Skelly J.G."/>
            <person name="Guhlin J."/>
            <person name="Harrop T.W.R."/>
            <person name="Goldson S.G."/>
            <person name="Dearden P.K."/>
        </authorList>
    </citation>
    <scope>NUCLEOTIDE SEQUENCE</scope>
    <source>
        <strain evidence="1">Irish</strain>
        <tissue evidence="1">Whole body</tissue>
    </source>
</reference>
<protein>
    <submittedName>
        <fullName evidence="1">Uncharacterized protein</fullName>
    </submittedName>
</protein>
<gene>
    <name evidence="1" type="ORF">PV328_006493</name>
</gene>
<dbReference type="EMBL" id="JAQQBS010000002">
    <property type="protein sequence ID" value="KAK0173271.1"/>
    <property type="molecule type" value="Genomic_DNA"/>
</dbReference>
<evidence type="ECO:0000313" key="2">
    <source>
        <dbReference type="Proteomes" id="UP001168990"/>
    </source>
</evidence>
<dbReference type="AlphaFoldDB" id="A0AA39FPM0"/>
<evidence type="ECO:0000313" key="1">
    <source>
        <dbReference type="EMBL" id="KAK0173271.1"/>
    </source>
</evidence>
<name>A0AA39FPM0_9HYME</name>
<comment type="caution">
    <text evidence="1">The sequence shown here is derived from an EMBL/GenBank/DDBJ whole genome shotgun (WGS) entry which is preliminary data.</text>
</comment>
<organism evidence="1 2">
    <name type="scientific">Microctonus aethiopoides</name>
    <dbReference type="NCBI Taxonomy" id="144406"/>
    <lineage>
        <taxon>Eukaryota</taxon>
        <taxon>Metazoa</taxon>
        <taxon>Ecdysozoa</taxon>
        <taxon>Arthropoda</taxon>
        <taxon>Hexapoda</taxon>
        <taxon>Insecta</taxon>
        <taxon>Pterygota</taxon>
        <taxon>Neoptera</taxon>
        <taxon>Endopterygota</taxon>
        <taxon>Hymenoptera</taxon>
        <taxon>Apocrita</taxon>
        <taxon>Ichneumonoidea</taxon>
        <taxon>Braconidae</taxon>
        <taxon>Euphorinae</taxon>
        <taxon>Microctonus</taxon>
    </lineage>
</organism>
<proteinExistence type="predicted"/>